<protein>
    <submittedName>
        <fullName evidence="1">DUF5999 family protein</fullName>
    </submittedName>
</protein>
<dbReference type="RefSeq" id="WP_381349313.1">
    <property type="nucleotide sequence ID" value="NZ_JBHMCY010000067.1"/>
</dbReference>
<reference evidence="1 2" key="1">
    <citation type="submission" date="2024-09" db="EMBL/GenBank/DDBJ databases">
        <authorList>
            <person name="Sun Q."/>
            <person name="Mori K."/>
        </authorList>
    </citation>
    <scope>NUCLEOTIDE SEQUENCE [LARGE SCALE GENOMIC DNA]</scope>
    <source>
        <strain evidence="1 2">JCM 6917</strain>
    </source>
</reference>
<dbReference type="Proteomes" id="UP001589709">
    <property type="component" value="Unassembled WGS sequence"/>
</dbReference>
<gene>
    <name evidence="1" type="ORF">ACFF45_27680</name>
</gene>
<accession>A0ABV5N811</accession>
<name>A0ABV5N811_9ACTN</name>
<dbReference type="Pfam" id="PF19462">
    <property type="entry name" value="DUF5999"/>
    <property type="match status" value="1"/>
</dbReference>
<sequence>MCQHQPPCPTADSADRESARLVAHHPEQGWSLLCNGVLFFEDTGELLPDGQIIAPHRLPAGSPVMTAA</sequence>
<evidence type="ECO:0000313" key="2">
    <source>
        <dbReference type="Proteomes" id="UP001589709"/>
    </source>
</evidence>
<dbReference type="InterPro" id="IPR046041">
    <property type="entry name" value="DUF5999"/>
</dbReference>
<evidence type="ECO:0000313" key="1">
    <source>
        <dbReference type="EMBL" id="MFB9466390.1"/>
    </source>
</evidence>
<organism evidence="1 2">
    <name type="scientific">Streptomyces cinereospinus</name>
    <dbReference type="NCBI Taxonomy" id="285561"/>
    <lineage>
        <taxon>Bacteria</taxon>
        <taxon>Bacillati</taxon>
        <taxon>Actinomycetota</taxon>
        <taxon>Actinomycetes</taxon>
        <taxon>Kitasatosporales</taxon>
        <taxon>Streptomycetaceae</taxon>
        <taxon>Streptomyces</taxon>
    </lineage>
</organism>
<proteinExistence type="predicted"/>
<dbReference type="EMBL" id="JBHMCY010000067">
    <property type="protein sequence ID" value="MFB9466390.1"/>
    <property type="molecule type" value="Genomic_DNA"/>
</dbReference>
<keyword evidence="2" id="KW-1185">Reference proteome</keyword>
<comment type="caution">
    <text evidence="1">The sequence shown here is derived from an EMBL/GenBank/DDBJ whole genome shotgun (WGS) entry which is preliminary data.</text>
</comment>